<feature type="compositionally biased region" description="Low complexity" evidence="1">
    <location>
        <begin position="64"/>
        <end position="79"/>
    </location>
</feature>
<proteinExistence type="predicted"/>
<dbReference type="Proteomes" id="UP000237481">
    <property type="component" value="Unassembled WGS sequence"/>
</dbReference>
<dbReference type="OrthoDB" id="5420777at2759"/>
<sequence length="591" mass="59806">AAGSRDILKRFYPSNSTLSTSSPTLASSTTTALQESSPTSSDTAPPSSSSTSTLLTSGHGSMGTNSSPATTSSSIPSGPLNSTSLTSGSSVPRTGGGNMTVNYTRLLETSTGECTSLPDDSTKPMTEFSVVYTSTVTFYGNRADYTPPFETLVTPNYCAPTVIPFVLTDIIPSIFTSELFLVPGSRKSNDRYASTYRPVITFITTDKNPSVAFPSEPVPAYTPTGGLDGGGGNPDGRNHKTAENSGSPGGSPGGSSSGGQSHPTPDAESISRGPQPTFKITARGTQVIINDKTISDLGPTQTAIVTVGGGAFTIYPTAIVGEGATVQRPAPAGTVVSIATPTTGVVGGLPVTITGSEAIVGGATVTIPEGGTTTVVDGQRVSIGPGTLVVGGEVLSFDPVMPSREAGVVVHGGELLTAIGRSVVVIHSTTFTYGPGMTGMTEVVNGETISIGPSGVMVHGMVIGGPSADTSTTSYEIVGGATISRIAASVAVINGVTFTVGPGTQWTTTVIAGKAFTIGPTGVIVSTMTLMYPFGSAVTTTIVPTGTWLNDLPVETTSHRIDEDNGGSLLRPDIFVGWMAVCIAIGVLVLG</sequence>
<protein>
    <submittedName>
        <fullName evidence="2">Uncharacterized protein</fullName>
    </submittedName>
</protein>
<organism evidence="2 3">
    <name type="scientific">Tolypocladium paradoxum</name>
    <dbReference type="NCBI Taxonomy" id="94208"/>
    <lineage>
        <taxon>Eukaryota</taxon>
        <taxon>Fungi</taxon>
        <taxon>Dikarya</taxon>
        <taxon>Ascomycota</taxon>
        <taxon>Pezizomycotina</taxon>
        <taxon>Sordariomycetes</taxon>
        <taxon>Hypocreomycetidae</taxon>
        <taxon>Hypocreales</taxon>
        <taxon>Ophiocordycipitaceae</taxon>
        <taxon>Tolypocladium</taxon>
    </lineage>
</organism>
<reference evidence="2 3" key="1">
    <citation type="submission" date="2018-01" db="EMBL/GenBank/DDBJ databases">
        <title>Harnessing the power of phylogenomics to disentangle the directionality and signatures of interkingdom host jumping in the parasitic fungal genus Tolypocladium.</title>
        <authorList>
            <person name="Quandt C.A."/>
            <person name="Patterson W."/>
            <person name="Spatafora J.W."/>
        </authorList>
    </citation>
    <scope>NUCLEOTIDE SEQUENCE [LARGE SCALE GENOMIC DNA]</scope>
    <source>
        <strain evidence="2 3">NRBC 100945</strain>
    </source>
</reference>
<dbReference type="STRING" id="94208.A0A2S4L935"/>
<feature type="compositionally biased region" description="Low complexity" evidence="1">
    <location>
        <begin position="14"/>
        <end position="57"/>
    </location>
</feature>
<comment type="caution">
    <text evidence="2">The sequence shown here is derived from an EMBL/GenBank/DDBJ whole genome shotgun (WGS) entry which is preliminary data.</text>
</comment>
<keyword evidence="3" id="KW-1185">Reference proteome</keyword>
<feature type="region of interest" description="Disordered" evidence="1">
    <location>
        <begin position="1"/>
        <end position="100"/>
    </location>
</feature>
<dbReference type="EMBL" id="PKSG01000087">
    <property type="protein sequence ID" value="POR38929.1"/>
    <property type="molecule type" value="Genomic_DNA"/>
</dbReference>
<evidence type="ECO:0000313" key="2">
    <source>
        <dbReference type="EMBL" id="POR38929.1"/>
    </source>
</evidence>
<evidence type="ECO:0000256" key="1">
    <source>
        <dbReference type="SAM" id="MobiDB-lite"/>
    </source>
</evidence>
<gene>
    <name evidence="2" type="ORF">TPAR_00870</name>
</gene>
<feature type="compositionally biased region" description="Gly residues" evidence="1">
    <location>
        <begin position="247"/>
        <end position="257"/>
    </location>
</feature>
<accession>A0A2S4L935</accession>
<name>A0A2S4L935_9HYPO</name>
<feature type="compositionally biased region" description="Polar residues" evidence="1">
    <location>
        <begin position="80"/>
        <end position="92"/>
    </location>
</feature>
<dbReference type="AlphaFoldDB" id="A0A2S4L935"/>
<evidence type="ECO:0000313" key="3">
    <source>
        <dbReference type="Proteomes" id="UP000237481"/>
    </source>
</evidence>
<feature type="region of interest" description="Disordered" evidence="1">
    <location>
        <begin position="207"/>
        <end position="283"/>
    </location>
</feature>
<feature type="non-terminal residue" evidence="2">
    <location>
        <position position="1"/>
    </location>
</feature>